<gene>
    <name evidence="2" type="ORF">AS194_04030</name>
</gene>
<feature type="signal peptide" evidence="1">
    <location>
        <begin position="1"/>
        <end position="22"/>
    </location>
</feature>
<sequence>MKLLIGASITIALLSGCSTKVATSTSTVSPTLYGTATANSALITVTRDSGIVGAACAAKLSIDNKVVAKLKPSDSVKLNVPSGRHILSFDTRGGLCPSVSDAVEVTLNKGDDKRYRIRADTNGNFQLLPTL</sequence>
<name>A0A0T6DU48_9GAMM</name>
<dbReference type="PROSITE" id="PS51257">
    <property type="entry name" value="PROKAR_LIPOPROTEIN"/>
    <property type="match status" value="1"/>
</dbReference>
<comment type="caution">
    <text evidence="2">The sequence shown here is derived from an EMBL/GenBank/DDBJ whole genome shotgun (WGS) entry which is preliminary data.</text>
</comment>
<dbReference type="RefSeq" id="WP_058023704.1">
    <property type="nucleotide sequence ID" value="NZ_LNDJ01000013.1"/>
</dbReference>
<evidence type="ECO:0008006" key="4">
    <source>
        <dbReference type="Google" id="ProtNLM"/>
    </source>
</evidence>
<dbReference type="EMBL" id="LNDJ01000013">
    <property type="protein sequence ID" value="KRU23545.1"/>
    <property type="molecule type" value="Genomic_DNA"/>
</dbReference>
<organism evidence="2 3">
    <name type="scientific">Psychrobacter piscatorii</name>
    <dbReference type="NCBI Taxonomy" id="554343"/>
    <lineage>
        <taxon>Bacteria</taxon>
        <taxon>Pseudomonadati</taxon>
        <taxon>Pseudomonadota</taxon>
        <taxon>Gammaproteobacteria</taxon>
        <taxon>Moraxellales</taxon>
        <taxon>Moraxellaceae</taxon>
        <taxon>Psychrobacter</taxon>
    </lineage>
</organism>
<feature type="chain" id="PRO_5006669087" description="Lipoprotein" evidence="1">
    <location>
        <begin position="23"/>
        <end position="131"/>
    </location>
</feature>
<reference evidence="2 3" key="1">
    <citation type="submission" date="2015-11" db="EMBL/GenBank/DDBJ databases">
        <title>Permanent draft genome of Psychrobacter piscatorii LQ58.</title>
        <authorList>
            <person name="Zhou M."/>
            <person name="Dong B."/>
            <person name="Liu Q."/>
        </authorList>
    </citation>
    <scope>NUCLEOTIDE SEQUENCE [LARGE SCALE GENOMIC DNA]</scope>
    <source>
        <strain evidence="2 3">LQ58</strain>
    </source>
</reference>
<keyword evidence="1" id="KW-0732">Signal</keyword>
<dbReference type="Proteomes" id="UP000051202">
    <property type="component" value="Unassembled WGS sequence"/>
</dbReference>
<dbReference type="STRING" id="554343.AS194_04030"/>
<evidence type="ECO:0000313" key="2">
    <source>
        <dbReference type="EMBL" id="KRU23545.1"/>
    </source>
</evidence>
<evidence type="ECO:0000256" key="1">
    <source>
        <dbReference type="SAM" id="SignalP"/>
    </source>
</evidence>
<proteinExistence type="predicted"/>
<protein>
    <recommendedName>
        <fullName evidence="4">Lipoprotein</fullName>
    </recommendedName>
</protein>
<evidence type="ECO:0000313" key="3">
    <source>
        <dbReference type="Proteomes" id="UP000051202"/>
    </source>
</evidence>
<accession>A0A0T6DU48</accession>
<dbReference type="AlphaFoldDB" id="A0A0T6DU48"/>
<keyword evidence="3" id="KW-1185">Reference proteome</keyword>